<gene>
    <name evidence="2" type="ORF">TMPK1_30950</name>
</gene>
<dbReference type="EMBL" id="BOPV01000001">
    <property type="protein sequence ID" value="GIL40858.1"/>
    <property type="molecule type" value="Genomic_DNA"/>
</dbReference>
<protein>
    <submittedName>
        <fullName evidence="2">Uncharacterized protein</fullName>
    </submittedName>
</protein>
<proteinExistence type="predicted"/>
<evidence type="ECO:0000313" key="2">
    <source>
        <dbReference type="EMBL" id="GIL40858.1"/>
    </source>
</evidence>
<keyword evidence="3" id="KW-1185">Reference proteome</keyword>
<accession>A0A8S8XA25</accession>
<feature type="region of interest" description="Disordered" evidence="1">
    <location>
        <begin position="267"/>
        <end position="290"/>
    </location>
</feature>
<name>A0A8S8XA25_9PROT</name>
<dbReference type="AlphaFoldDB" id="A0A8S8XA25"/>
<sequence length="378" mass="42247">MTGCLFRFAVGARQQHQHGGATFQLADQACDAACLLRDAIDLAQAKAGAAPGLFRGEERIERARGNLGCHAGAGVAHADFDIGTGCQIGIVLDRDVARADGQDAAARHRVARIDRQIEHRRFQLRRVGQRVAGCFQRQHKFDRRAQGPFQNLVHRPQRVADRDRLQRDFLRARESQQLTGEARAAFGGAQGVGDQPRRACVMHMVAHDIQRSDHRLQQIVEIVRDAAGQLSQRLHLLRLAQLRFGAFQRQARFLFACDVATDRVKHPGFGDRDPRQVPPISIGGAQPSDDDRRRFAAADFCHRVGGGADIVRVAERPEWFVEQLGVVIAEQLRPSRVDAFQNPVERHHRHQVARPRPDPVAFARALRDAIFQGQIQLL</sequence>
<organism evidence="2 3">
    <name type="scientific">Roseiterribacter gracilis</name>
    <dbReference type="NCBI Taxonomy" id="2812848"/>
    <lineage>
        <taxon>Bacteria</taxon>
        <taxon>Pseudomonadati</taxon>
        <taxon>Pseudomonadota</taxon>
        <taxon>Alphaproteobacteria</taxon>
        <taxon>Rhodospirillales</taxon>
        <taxon>Roseiterribacteraceae</taxon>
        <taxon>Roseiterribacter</taxon>
    </lineage>
</organism>
<comment type="caution">
    <text evidence="2">The sequence shown here is derived from an EMBL/GenBank/DDBJ whole genome shotgun (WGS) entry which is preliminary data.</text>
</comment>
<evidence type="ECO:0000256" key="1">
    <source>
        <dbReference type="SAM" id="MobiDB-lite"/>
    </source>
</evidence>
<evidence type="ECO:0000313" key="3">
    <source>
        <dbReference type="Proteomes" id="UP000681075"/>
    </source>
</evidence>
<dbReference type="Proteomes" id="UP000681075">
    <property type="component" value="Unassembled WGS sequence"/>
</dbReference>
<reference evidence="2" key="1">
    <citation type="submission" date="2021-02" db="EMBL/GenBank/DDBJ databases">
        <title>Genome sequence of Rhodospirillales sp. strain TMPK1 isolated from soil.</title>
        <authorList>
            <person name="Nakai R."/>
            <person name="Kusada H."/>
            <person name="Tamaki H."/>
        </authorList>
    </citation>
    <scope>NUCLEOTIDE SEQUENCE</scope>
    <source>
        <strain evidence="2">TMPK1</strain>
    </source>
</reference>